<dbReference type="InterPro" id="IPR006176">
    <property type="entry name" value="3-OHacyl-CoA_DH_NAD-bd"/>
</dbReference>
<feature type="domain" description="3-hydroxyacyl-CoA dehydrogenase C-terminal" evidence="4">
    <location>
        <begin position="206"/>
        <end position="304"/>
    </location>
</feature>
<evidence type="ECO:0000259" key="4">
    <source>
        <dbReference type="Pfam" id="PF00725"/>
    </source>
</evidence>
<dbReference type="Pfam" id="PF00725">
    <property type="entry name" value="3HCDH"/>
    <property type="match status" value="1"/>
</dbReference>
<evidence type="ECO:0000256" key="1">
    <source>
        <dbReference type="ARBA" id="ARBA00009463"/>
    </source>
</evidence>
<comment type="similarity">
    <text evidence="1">Belongs to the 3-hydroxyacyl-CoA dehydrogenase family.</text>
</comment>
<name>A0A953HR73_9BACT</name>
<keyword evidence="7" id="KW-1185">Reference proteome</keyword>
<feature type="site" description="Important for catalytic activity" evidence="3">
    <location>
        <position position="159"/>
    </location>
</feature>
<dbReference type="Pfam" id="PF02737">
    <property type="entry name" value="3HCDH_N"/>
    <property type="match status" value="1"/>
</dbReference>
<dbReference type="EMBL" id="JAHVHU010000029">
    <property type="protein sequence ID" value="MBY5960262.1"/>
    <property type="molecule type" value="Genomic_DNA"/>
</dbReference>
<dbReference type="PANTHER" id="PTHR48075">
    <property type="entry name" value="3-HYDROXYACYL-COA DEHYDROGENASE FAMILY PROTEIN"/>
    <property type="match status" value="1"/>
</dbReference>
<accession>A0A953HR73</accession>
<dbReference type="InterPro" id="IPR013328">
    <property type="entry name" value="6PGD_dom2"/>
</dbReference>
<evidence type="ECO:0000313" key="6">
    <source>
        <dbReference type="EMBL" id="MBY5960262.1"/>
    </source>
</evidence>
<dbReference type="InterPro" id="IPR006180">
    <property type="entry name" value="3-OHacyl-CoA_DH_CS"/>
</dbReference>
<dbReference type="GO" id="GO:0016616">
    <property type="term" value="F:oxidoreductase activity, acting on the CH-OH group of donors, NAD or NADP as acceptor"/>
    <property type="evidence" value="ECO:0007669"/>
    <property type="project" value="InterPro"/>
</dbReference>
<dbReference type="InterPro" id="IPR008927">
    <property type="entry name" value="6-PGluconate_DH-like_C_sf"/>
</dbReference>
<dbReference type="InterPro" id="IPR006108">
    <property type="entry name" value="3HC_DH_C"/>
</dbReference>
<evidence type="ECO:0000256" key="3">
    <source>
        <dbReference type="PIRSR" id="PIRSR000105-1"/>
    </source>
</evidence>
<dbReference type="SUPFAM" id="SSF48179">
    <property type="entry name" value="6-phosphogluconate dehydrogenase C-terminal domain-like"/>
    <property type="match status" value="1"/>
</dbReference>
<sequence>MTHPLKRNQSTNETLCPRKKVTELPVGLVGLGLMGSSITTAFAVSGYKVIAVAPVAQDLAHAPGYLKEQLIHAETLGILEHPVDYYLDRITLTEDYSALQDCSLVLECVIEDRNIKSDIYRKIEAQVSETTIIGTNTSAIPISSLQQYLRIPDRFMGIHWAEPAYATRFLEITCGSKTDLRKAQWVSEWAEDWNKEPTLLQKDIRGFITNRLMYAVYREALNIHEKGEATLKDLDKAARYDMGSWVPVMGIFRRMDYMGIANEGEMVKKLLPLLSAATHRPSIMQPMVDQKLRGIHSGAGMYSYTQEEAAQWKQAFNQFNRDMYFLSDKYSKKTSSEIEEIKSI</sequence>
<dbReference type="AlphaFoldDB" id="A0A953HR73"/>
<evidence type="ECO:0000313" key="7">
    <source>
        <dbReference type="Proteomes" id="UP000753961"/>
    </source>
</evidence>
<organism evidence="6 7">
    <name type="scientific">Membranihabitans marinus</name>
    <dbReference type="NCBI Taxonomy" id="1227546"/>
    <lineage>
        <taxon>Bacteria</taxon>
        <taxon>Pseudomonadati</taxon>
        <taxon>Bacteroidota</taxon>
        <taxon>Saprospiria</taxon>
        <taxon>Saprospirales</taxon>
        <taxon>Saprospiraceae</taxon>
        <taxon>Membranihabitans</taxon>
    </lineage>
</organism>
<dbReference type="PANTHER" id="PTHR48075:SF5">
    <property type="entry name" value="3-HYDROXYBUTYRYL-COA DEHYDROGENASE"/>
    <property type="match status" value="1"/>
</dbReference>
<protein>
    <submittedName>
        <fullName evidence="6">3-hydroxyacyl-CoA dehydrogenase family protein</fullName>
    </submittedName>
</protein>
<dbReference type="PROSITE" id="PS00067">
    <property type="entry name" value="3HCDH"/>
    <property type="match status" value="1"/>
</dbReference>
<dbReference type="Gene3D" id="1.10.1040.10">
    <property type="entry name" value="N-(1-d-carboxylethyl)-l-norvaline Dehydrogenase, domain 2"/>
    <property type="match status" value="1"/>
</dbReference>
<comment type="caution">
    <text evidence="6">The sequence shown here is derived from an EMBL/GenBank/DDBJ whole genome shotgun (WGS) entry which is preliminary data.</text>
</comment>
<dbReference type="SUPFAM" id="SSF51735">
    <property type="entry name" value="NAD(P)-binding Rossmann-fold domains"/>
    <property type="match status" value="1"/>
</dbReference>
<dbReference type="RefSeq" id="WP_222581811.1">
    <property type="nucleotide sequence ID" value="NZ_JAHVHU010000029.1"/>
</dbReference>
<dbReference type="InterPro" id="IPR036291">
    <property type="entry name" value="NAD(P)-bd_dom_sf"/>
</dbReference>
<dbReference type="PIRSF" id="PIRSF000105">
    <property type="entry name" value="HCDH"/>
    <property type="match status" value="1"/>
</dbReference>
<proteinExistence type="inferred from homology"/>
<feature type="domain" description="3-hydroxyacyl-CoA dehydrogenase NAD binding" evidence="5">
    <location>
        <begin position="26"/>
        <end position="203"/>
    </location>
</feature>
<dbReference type="GO" id="GO:0006631">
    <property type="term" value="P:fatty acid metabolic process"/>
    <property type="evidence" value="ECO:0007669"/>
    <property type="project" value="InterPro"/>
</dbReference>
<reference evidence="6" key="1">
    <citation type="submission" date="2021-06" db="EMBL/GenBank/DDBJ databases">
        <title>44 bacteria genomes isolated from Dapeng, Shenzhen.</title>
        <authorList>
            <person name="Zheng W."/>
            <person name="Yu S."/>
            <person name="Huang Y."/>
        </authorList>
    </citation>
    <scope>NUCLEOTIDE SEQUENCE</scope>
    <source>
        <strain evidence="6">DP5N28-2</strain>
    </source>
</reference>
<dbReference type="Proteomes" id="UP000753961">
    <property type="component" value="Unassembled WGS sequence"/>
</dbReference>
<gene>
    <name evidence="6" type="ORF">KUV50_19075</name>
</gene>
<dbReference type="Gene3D" id="3.40.50.720">
    <property type="entry name" value="NAD(P)-binding Rossmann-like Domain"/>
    <property type="match status" value="1"/>
</dbReference>
<evidence type="ECO:0000259" key="5">
    <source>
        <dbReference type="Pfam" id="PF02737"/>
    </source>
</evidence>
<dbReference type="InterPro" id="IPR022694">
    <property type="entry name" value="3-OHacyl-CoA_DH"/>
</dbReference>
<keyword evidence="2" id="KW-0560">Oxidoreductase</keyword>
<dbReference type="GO" id="GO:0070403">
    <property type="term" value="F:NAD+ binding"/>
    <property type="evidence" value="ECO:0007669"/>
    <property type="project" value="InterPro"/>
</dbReference>
<evidence type="ECO:0000256" key="2">
    <source>
        <dbReference type="ARBA" id="ARBA00023002"/>
    </source>
</evidence>